<keyword evidence="1" id="KW-0472">Membrane</keyword>
<accession>A0ABU1CCD7</accession>
<feature type="transmembrane region" description="Helical" evidence="1">
    <location>
        <begin position="174"/>
        <end position="191"/>
    </location>
</feature>
<evidence type="ECO:0000313" key="3">
    <source>
        <dbReference type="Proteomes" id="UP001233535"/>
    </source>
</evidence>
<feature type="transmembrane region" description="Helical" evidence="1">
    <location>
        <begin position="81"/>
        <end position="100"/>
    </location>
</feature>
<keyword evidence="3" id="KW-1185">Reference proteome</keyword>
<dbReference type="RefSeq" id="WP_309262029.1">
    <property type="nucleotide sequence ID" value="NZ_JARUHG010000002.1"/>
</dbReference>
<evidence type="ECO:0000313" key="2">
    <source>
        <dbReference type="EMBL" id="MDR0182853.1"/>
    </source>
</evidence>
<sequence length="208" mass="23258">MARVTADPSKPRPRRGFVRSGWTVGKWGIYALLAADVVLYSLYGRLTELIDTAAWLVLLMLFEWETGGWPLRARWIPVMHGVRLLASVAVVVAVVGYALERVWLDFFNEVTWLGVVALLELEVRLPRDAVRLHRLRRGLAAVLYVALVGFLITWATMGFGDENPQAAWLDTWDALLWLVAFVVIELNVFGVRGVGKNTRTSGGADALR</sequence>
<comment type="caution">
    <text evidence="2">The sequence shown here is derived from an EMBL/GenBank/DDBJ whole genome shotgun (WGS) entry which is preliminary data.</text>
</comment>
<keyword evidence="1" id="KW-0812">Transmembrane</keyword>
<proteinExistence type="predicted"/>
<name>A0ABU1CCD7_9GAMM</name>
<dbReference type="EMBL" id="JARUHG010000002">
    <property type="protein sequence ID" value="MDR0182853.1"/>
    <property type="molecule type" value="Genomic_DNA"/>
</dbReference>
<dbReference type="Proteomes" id="UP001233535">
    <property type="component" value="Unassembled WGS sequence"/>
</dbReference>
<gene>
    <name evidence="2" type="ORF">P8609_07690</name>
</gene>
<evidence type="ECO:0000256" key="1">
    <source>
        <dbReference type="SAM" id="Phobius"/>
    </source>
</evidence>
<feature type="transmembrane region" description="Helical" evidence="1">
    <location>
        <begin position="135"/>
        <end position="154"/>
    </location>
</feature>
<keyword evidence="1" id="KW-1133">Transmembrane helix</keyword>
<reference evidence="2 3" key="1">
    <citation type="submission" date="2023-04" db="EMBL/GenBank/DDBJ databases">
        <title>Lysobacter sp. strain UC isolated from soil sample.</title>
        <authorList>
            <person name="Choksket S."/>
            <person name="Harshvardhan F."/>
            <person name="Rana R."/>
            <person name="Patil P.B."/>
            <person name="Korpole S."/>
        </authorList>
    </citation>
    <scope>NUCLEOTIDE SEQUENCE [LARGE SCALE GENOMIC DNA]</scope>
    <source>
        <strain evidence="2 3">UC</strain>
    </source>
</reference>
<feature type="transmembrane region" description="Helical" evidence="1">
    <location>
        <begin position="21"/>
        <end position="43"/>
    </location>
</feature>
<protein>
    <submittedName>
        <fullName evidence="2">Uncharacterized protein</fullName>
    </submittedName>
</protein>
<organism evidence="2 3">
    <name type="scientific">Lysobacter arvi</name>
    <dbReference type="NCBI Taxonomy" id="3038776"/>
    <lineage>
        <taxon>Bacteria</taxon>
        <taxon>Pseudomonadati</taxon>
        <taxon>Pseudomonadota</taxon>
        <taxon>Gammaproteobacteria</taxon>
        <taxon>Lysobacterales</taxon>
        <taxon>Lysobacteraceae</taxon>
        <taxon>Lysobacter</taxon>
    </lineage>
</organism>